<protein>
    <recommendedName>
        <fullName evidence="2">DUF4192 family protein</fullName>
    </recommendedName>
</protein>
<reference evidence="1" key="1">
    <citation type="submission" date="2020-05" db="EMBL/GenBank/DDBJ databases">
        <authorList>
            <person name="Chiriac C."/>
            <person name="Salcher M."/>
            <person name="Ghai R."/>
            <person name="Kavagutti S V."/>
        </authorList>
    </citation>
    <scope>NUCLEOTIDE SEQUENCE</scope>
</reference>
<name>A0A6J5QCG9_9CAUD</name>
<gene>
    <name evidence="1" type="ORF">UFOVP999_32</name>
</gene>
<evidence type="ECO:0000313" key="1">
    <source>
        <dbReference type="EMBL" id="CAB4177334.1"/>
    </source>
</evidence>
<dbReference type="EMBL" id="LR796947">
    <property type="protein sequence ID" value="CAB4177334.1"/>
    <property type="molecule type" value="Genomic_DNA"/>
</dbReference>
<proteinExistence type="predicted"/>
<sequence>MLTITNDKAAAVQAEIFIRSFPSECANEPLIENVLTVMKDNVTVRDYAMGLTNANNLEHYYKAWAWITNRAEGENKLAPATILATVCYEMGNLDEGDALLEMVGDYSLALLLNRVRQSDWNLTQMLPKMRAELHPKVEAEIFGDDNE</sequence>
<evidence type="ECO:0008006" key="2">
    <source>
        <dbReference type="Google" id="ProtNLM"/>
    </source>
</evidence>
<organism evidence="1">
    <name type="scientific">uncultured Caudovirales phage</name>
    <dbReference type="NCBI Taxonomy" id="2100421"/>
    <lineage>
        <taxon>Viruses</taxon>
        <taxon>Duplodnaviria</taxon>
        <taxon>Heunggongvirae</taxon>
        <taxon>Uroviricota</taxon>
        <taxon>Caudoviricetes</taxon>
        <taxon>Peduoviridae</taxon>
        <taxon>Maltschvirus</taxon>
        <taxon>Maltschvirus maltsch</taxon>
    </lineage>
</organism>
<accession>A0A6J5QCG9</accession>